<evidence type="ECO:0000313" key="1">
    <source>
        <dbReference type="EMBL" id="MFE3871996.1"/>
    </source>
</evidence>
<dbReference type="EMBL" id="JBHZPY010000011">
    <property type="protein sequence ID" value="MFE3871996.1"/>
    <property type="molecule type" value="Genomic_DNA"/>
</dbReference>
<comment type="caution">
    <text evidence="1">The sequence shown here is derived from an EMBL/GenBank/DDBJ whole genome shotgun (WGS) entry which is preliminary data.</text>
</comment>
<gene>
    <name evidence="1" type="ORF">ACFX5F_12265</name>
</gene>
<evidence type="ECO:0000313" key="2">
    <source>
        <dbReference type="Proteomes" id="UP001600107"/>
    </source>
</evidence>
<dbReference type="RefSeq" id="WP_379852329.1">
    <property type="nucleotide sequence ID" value="NZ_JBHZPY010000011.1"/>
</dbReference>
<keyword evidence="2" id="KW-1185">Reference proteome</keyword>
<dbReference type="Proteomes" id="UP001600107">
    <property type="component" value="Unassembled WGS sequence"/>
</dbReference>
<accession>A0ABW6I6U8</accession>
<proteinExistence type="predicted"/>
<evidence type="ECO:0008006" key="3">
    <source>
        <dbReference type="Google" id="ProtNLM"/>
    </source>
</evidence>
<sequence length="105" mass="12112">MQVVAIAIFYLKIFFSFVLIQKKQKIKPQYFYPKNHRTHFPIATPAAHAPHSTRGSLPSASAEILTVIFWCKNIRAINASCCDCYFLFEDIFFFCLDAKETKDQA</sequence>
<reference evidence="1 2" key="1">
    <citation type="submission" date="2024-06" db="EMBL/GenBank/DDBJ databases">
        <title>Flavobacterium spp. isolated from glacier.</title>
        <authorList>
            <person name="Han D."/>
        </authorList>
    </citation>
    <scope>NUCLEOTIDE SEQUENCE [LARGE SCALE GENOMIC DNA]</scope>
    <source>
        <strain evidence="1 2">ZS1P70</strain>
    </source>
</reference>
<protein>
    <recommendedName>
        <fullName evidence="3">Secreted protein</fullName>
    </recommendedName>
</protein>
<name>A0ABW6I6U8_9FLAO</name>
<organism evidence="1 2">
    <name type="scientific">Flavobacterium zhoui</name>
    <dbReference type="NCBI Taxonomy" id="3230414"/>
    <lineage>
        <taxon>Bacteria</taxon>
        <taxon>Pseudomonadati</taxon>
        <taxon>Bacteroidota</taxon>
        <taxon>Flavobacteriia</taxon>
        <taxon>Flavobacteriales</taxon>
        <taxon>Flavobacteriaceae</taxon>
        <taxon>Flavobacterium</taxon>
    </lineage>
</organism>